<dbReference type="Pfam" id="PF00126">
    <property type="entry name" value="HTH_1"/>
    <property type="match status" value="1"/>
</dbReference>
<keyword evidence="2" id="KW-0805">Transcription regulation</keyword>
<dbReference type="RefSeq" id="WP_076614233.1">
    <property type="nucleotide sequence ID" value="NZ_CP019323.1"/>
</dbReference>
<evidence type="ECO:0000313" key="7">
    <source>
        <dbReference type="Proteomes" id="UP000187499"/>
    </source>
</evidence>
<evidence type="ECO:0000259" key="5">
    <source>
        <dbReference type="PROSITE" id="PS50931"/>
    </source>
</evidence>
<dbReference type="PROSITE" id="PS50931">
    <property type="entry name" value="HTH_LYSR"/>
    <property type="match status" value="1"/>
</dbReference>
<gene>
    <name evidence="6" type="ORF">BTM29_03795</name>
</gene>
<dbReference type="KEGG" id="lalw:BTM29_03795"/>
<feature type="domain" description="HTH lysR-type" evidence="5">
    <location>
        <begin position="2"/>
        <end position="59"/>
    </location>
</feature>
<dbReference type="OrthoDB" id="79118at2"/>
<dbReference type="InterPro" id="IPR036388">
    <property type="entry name" value="WH-like_DNA-bd_sf"/>
</dbReference>
<dbReference type="InterPro" id="IPR036390">
    <property type="entry name" value="WH_DNA-bd_sf"/>
</dbReference>
<evidence type="ECO:0000256" key="4">
    <source>
        <dbReference type="ARBA" id="ARBA00023163"/>
    </source>
</evidence>
<dbReference type="PANTHER" id="PTHR30346:SF28">
    <property type="entry name" value="HTH-TYPE TRANSCRIPTIONAL REGULATOR CYNR"/>
    <property type="match status" value="1"/>
</dbReference>
<dbReference type="Proteomes" id="UP000187499">
    <property type="component" value="Chromosome"/>
</dbReference>
<sequence>MIDNYLLEELVTFSKAGTLMETAQMLHVTQPTITRGMQKLESELGAHLFDRQPNKITLTETGKMAAKEANKLIQVNESAITRIQNFDRNQRVIRIGSTLPGPLFVVNSIDLPSNIQVNDKQIESTTIHDALNHANYTLVLSNQNISNNTIDSQYIGTEQLAVNLNKFMIQANQTSIKFSELHDLSFVILSNIGLWRDIVQKSIPKAKFFYQEQQEAFSEITRYSDFPYFSTNILRTGSINIDSDRSDTRVRIPISDDNAKMPIYANYLKPEKTRVNVFIKQLISNWPADFD</sequence>
<dbReference type="PRINTS" id="PR00039">
    <property type="entry name" value="HTHLYSR"/>
</dbReference>
<keyword evidence="4" id="KW-0804">Transcription</keyword>
<dbReference type="InterPro" id="IPR000847">
    <property type="entry name" value="LysR_HTH_N"/>
</dbReference>
<protein>
    <recommendedName>
        <fullName evidence="5">HTH lysR-type domain-containing protein</fullName>
    </recommendedName>
</protein>
<dbReference type="AlphaFoldDB" id="A0A1P8Q1R3"/>
<name>A0A1P8Q1R3_9LACO</name>
<dbReference type="SUPFAM" id="SSF46785">
    <property type="entry name" value="Winged helix' DNA-binding domain"/>
    <property type="match status" value="1"/>
</dbReference>
<proteinExistence type="inferred from homology"/>
<comment type="similarity">
    <text evidence="1">Belongs to the LysR transcriptional regulatory family.</text>
</comment>
<evidence type="ECO:0000256" key="2">
    <source>
        <dbReference type="ARBA" id="ARBA00023015"/>
    </source>
</evidence>
<dbReference type="PANTHER" id="PTHR30346">
    <property type="entry name" value="TRANSCRIPTIONAL DUAL REGULATOR HCAR-RELATED"/>
    <property type="match status" value="1"/>
</dbReference>
<dbReference type="EMBL" id="CP019323">
    <property type="protein sequence ID" value="APX71729.1"/>
    <property type="molecule type" value="Genomic_DNA"/>
</dbReference>
<keyword evidence="3" id="KW-0238">DNA-binding</keyword>
<keyword evidence="7" id="KW-1185">Reference proteome</keyword>
<reference evidence="7" key="1">
    <citation type="submission" date="2016-12" db="EMBL/GenBank/DDBJ databases">
        <authorList>
            <person name="Jung M.Y."/>
            <person name="Lee S.H."/>
        </authorList>
    </citation>
    <scope>NUCLEOTIDE SEQUENCE [LARGE SCALE GENOMIC DNA]</scope>
    <source>
        <strain evidence="7">WiKim39</strain>
    </source>
</reference>
<dbReference type="GO" id="GO:0003700">
    <property type="term" value="F:DNA-binding transcription factor activity"/>
    <property type="evidence" value="ECO:0007669"/>
    <property type="project" value="InterPro"/>
</dbReference>
<evidence type="ECO:0000313" key="6">
    <source>
        <dbReference type="EMBL" id="APX71729.1"/>
    </source>
</evidence>
<accession>A0A1P8Q1R3</accession>
<dbReference type="STRING" id="1847728.BTM29_03795"/>
<dbReference type="Gene3D" id="1.10.10.10">
    <property type="entry name" value="Winged helix-like DNA-binding domain superfamily/Winged helix DNA-binding domain"/>
    <property type="match status" value="1"/>
</dbReference>
<dbReference type="GO" id="GO:0032993">
    <property type="term" value="C:protein-DNA complex"/>
    <property type="evidence" value="ECO:0007669"/>
    <property type="project" value="TreeGrafter"/>
</dbReference>
<evidence type="ECO:0000256" key="3">
    <source>
        <dbReference type="ARBA" id="ARBA00023125"/>
    </source>
</evidence>
<dbReference type="GO" id="GO:0003677">
    <property type="term" value="F:DNA binding"/>
    <property type="evidence" value="ECO:0007669"/>
    <property type="project" value="UniProtKB-KW"/>
</dbReference>
<organism evidence="6 7">
    <name type="scientific">Companilactobacillus allii</name>
    <dbReference type="NCBI Taxonomy" id="1847728"/>
    <lineage>
        <taxon>Bacteria</taxon>
        <taxon>Bacillati</taxon>
        <taxon>Bacillota</taxon>
        <taxon>Bacilli</taxon>
        <taxon>Lactobacillales</taxon>
        <taxon>Lactobacillaceae</taxon>
        <taxon>Companilactobacillus</taxon>
    </lineage>
</organism>
<evidence type="ECO:0000256" key="1">
    <source>
        <dbReference type="ARBA" id="ARBA00009437"/>
    </source>
</evidence>